<dbReference type="PANTHER" id="PTHR33121">
    <property type="entry name" value="CYCLIC DI-GMP PHOSPHODIESTERASE PDEF"/>
    <property type="match status" value="1"/>
</dbReference>
<dbReference type="SUPFAM" id="SSF141868">
    <property type="entry name" value="EAL domain-like"/>
    <property type="match status" value="1"/>
</dbReference>
<dbReference type="Gene3D" id="3.20.20.450">
    <property type="entry name" value="EAL domain"/>
    <property type="match status" value="1"/>
</dbReference>
<evidence type="ECO:0000313" key="2">
    <source>
        <dbReference type="EMBL" id="QNT70735.1"/>
    </source>
</evidence>
<dbReference type="SMART" id="SM00052">
    <property type="entry name" value="EAL"/>
    <property type="match status" value="1"/>
</dbReference>
<gene>
    <name evidence="2" type="ORF">HQ394_17150</name>
</gene>
<dbReference type="RefSeq" id="WP_190261208.1">
    <property type="nucleotide sequence ID" value="NZ_CP053923.1"/>
</dbReference>
<dbReference type="KEGG" id="dvn:HQ394_17150"/>
<keyword evidence="3" id="KW-1185">Reference proteome</keyword>
<organism evidence="2 3">
    <name type="scientific">Defluviicoccus vanus</name>
    <dbReference type="NCBI Taxonomy" id="111831"/>
    <lineage>
        <taxon>Bacteria</taxon>
        <taxon>Pseudomonadati</taxon>
        <taxon>Pseudomonadota</taxon>
        <taxon>Alphaproteobacteria</taxon>
        <taxon>Rhodospirillales</taxon>
        <taxon>Rhodospirillaceae</taxon>
        <taxon>Defluviicoccus</taxon>
    </lineage>
</organism>
<sequence>MRALAWFAAGAATGALLSQATRSNHGLRGLARQLHDALYRDEFAVLYQPIVRLGDGSCSGVEALLRWRNGHGMLLSPDTFIAVALETGLIEPISERVIELVAADMTPLLRERPDFHVGINVPPALLGRGRLALVAERCGLIQYIAQIVIEITETSIVDALSRQAITLARAMQARVAIDDFGTGNNELAQLQGSEIDFIKIDKSFVRRLGCHQQATRFVEWIVGLTHDIGARSIAEGVETESQAELLRGLKVELAQGYLYAKPLPLADLYRFLEQPHVV</sequence>
<dbReference type="InterPro" id="IPR050706">
    <property type="entry name" value="Cyclic-di-GMP_PDE-like"/>
</dbReference>
<dbReference type="CDD" id="cd01948">
    <property type="entry name" value="EAL"/>
    <property type="match status" value="1"/>
</dbReference>
<dbReference type="Pfam" id="PF00563">
    <property type="entry name" value="EAL"/>
    <property type="match status" value="1"/>
</dbReference>
<dbReference type="Proteomes" id="UP000516369">
    <property type="component" value="Chromosome"/>
</dbReference>
<reference evidence="2 3" key="1">
    <citation type="submission" date="2020-05" db="EMBL/GenBank/DDBJ databases">
        <title>Complete closed genome sequence of Defluviicoccus vanus.</title>
        <authorList>
            <person name="Bessarab I."/>
            <person name="Arumugam K."/>
            <person name="Maszenan A.M."/>
            <person name="Seviour R.J."/>
            <person name="Williams R.B."/>
        </authorList>
    </citation>
    <scope>NUCLEOTIDE SEQUENCE [LARGE SCALE GENOMIC DNA]</scope>
    <source>
        <strain evidence="2 3">Ben 114</strain>
    </source>
</reference>
<dbReference type="InterPro" id="IPR001633">
    <property type="entry name" value="EAL_dom"/>
</dbReference>
<dbReference type="GO" id="GO:0071111">
    <property type="term" value="F:cyclic-guanylate-specific phosphodiesterase activity"/>
    <property type="evidence" value="ECO:0007669"/>
    <property type="project" value="InterPro"/>
</dbReference>
<dbReference type="EMBL" id="CP053923">
    <property type="protein sequence ID" value="QNT70735.1"/>
    <property type="molecule type" value="Genomic_DNA"/>
</dbReference>
<proteinExistence type="predicted"/>
<dbReference type="PROSITE" id="PS50883">
    <property type="entry name" value="EAL"/>
    <property type="match status" value="1"/>
</dbReference>
<dbReference type="InterPro" id="IPR035919">
    <property type="entry name" value="EAL_sf"/>
</dbReference>
<feature type="domain" description="EAL" evidence="1">
    <location>
        <begin position="27"/>
        <end position="276"/>
    </location>
</feature>
<evidence type="ECO:0000313" key="3">
    <source>
        <dbReference type="Proteomes" id="UP000516369"/>
    </source>
</evidence>
<name>A0A7H1N4U9_9PROT</name>
<evidence type="ECO:0000259" key="1">
    <source>
        <dbReference type="PROSITE" id="PS50883"/>
    </source>
</evidence>
<dbReference type="PANTHER" id="PTHR33121:SF79">
    <property type="entry name" value="CYCLIC DI-GMP PHOSPHODIESTERASE PDED-RELATED"/>
    <property type="match status" value="1"/>
</dbReference>
<accession>A0A7H1N4U9</accession>
<dbReference type="AlphaFoldDB" id="A0A7H1N4U9"/>
<protein>
    <submittedName>
        <fullName evidence="2">EAL domain-containing protein</fullName>
    </submittedName>
</protein>